<evidence type="ECO:0000256" key="9">
    <source>
        <dbReference type="ARBA" id="ARBA00023329"/>
    </source>
</evidence>
<dbReference type="Pfam" id="PF01602">
    <property type="entry name" value="Adaptin_N"/>
    <property type="match status" value="1"/>
</dbReference>
<feature type="compositionally biased region" description="Polar residues" evidence="11">
    <location>
        <begin position="515"/>
        <end position="530"/>
    </location>
</feature>
<organism evidence="15 16">
    <name type="scientific">Blattamonas nauphoetae</name>
    <dbReference type="NCBI Taxonomy" id="2049346"/>
    <lineage>
        <taxon>Eukaryota</taxon>
        <taxon>Metamonada</taxon>
        <taxon>Preaxostyla</taxon>
        <taxon>Oxymonadida</taxon>
        <taxon>Blattamonas</taxon>
    </lineage>
</organism>
<evidence type="ECO:0000256" key="6">
    <source>
        <dbReference type="ARBA" id="ARBA00022927"/>
    </source>
</evidence>
<keyword evidence="3 10" id="KW-0963">Cytoplasm</keyword>
<evidence type="ECO:0000259" key="14">
    <source>
        <dbReference type="Pfam" id="PF14806"/>
    </source>
</evidence>
<evidence type="ECO:0000256" key="1">
    <source>
        <dbReference type="ARBA" id="ARBA00004255"/>
    </source>
</evidence>
<dbReference type="PIRSF" id="PIRSF005727">
    <property type="entry name" value="Coatomer_beta_subunit"/>
    <property type="match status" value="1"/>
</dbReference>
<evidence type="ECO:0000313" key="15">
    <source>
        <dbReference type="EMBL" id="KAK2960483.1"/>
    </source>
</evidence>
<dbReference type="Pfam" id="PF07718">
    <property type="entry name" value="Coatamer_beta_C"/>
    <property type="match status" value="1"/>
</dbReference>
<keyword evidence="16" id="KW-1185">Reference proteome</keyword>
<dbReference type="PANTHER" id="PTHR10635">
    <property type="entry name" value="COATOMER SUBUNIT BETA"/>
    <property type="match status" value="1"/>
</dbReference>
<evidence type="ECO:0000313" key="16">
    <source>
        <dbReference type="Proteomes" id="UP001281761"/>
    </source>
</evidence>
<dbReference type="Gene3D" id="1.25.10.10">
    <property type="entry name" value="Leucine-rich Repeat Variant"/>
    <property type="match status" value="1"/>
</dbReference>
<evidence type="ECO:0000256" key="8">
    <source>
        <dbReference type="ARBA" id="ARBA00023136"/>
    </source>
</evidence>
<dbReference type="InterPro" id="IPR011989">
    <property type="entry name" value="ARM-like"/>
</dbReference>
<dbReference type="PANTHER" id="PTHR10635:SF0">
    <property type="entry name" value="COATOMER SUBUNIT BETA"/>
    <property type="match status" value="1"/>
</dbReference>
<comment type="subcellular location">
    <subcellularLocation>
        <location evidence="10">Cytoplasm</location>
    </subcellularLocation>
    <subcellularLocation>
        <location evidence="1 10">Golgi apparatus membrane</location>
        <topology evidence="1 10">Peripheral membrane protein</topology>
        <orientation evidence="1 10">Cytoplasmic side</orientation>
    </subcellularLocation>
    <subcellularLocation>
        <location evidence="10">Cytoplasmic vesicle</location>
        <location evidence="10">COPI-coated vesicle membrane</location>
        <topology evidence="10">Peripheral membrane protein</topology>
        <orientation evidence="10">Cytoplasmic side</orientation>
    </subcellularLocation>
</comment>
<protein>
    <recommendedName>
        <fullName evidence="10">Coatomer subunit beta</fullName>
    </recommendedName>
    <alternativeName>
        <fullName evidence="10">Beta-coat protein</fullName>
    </alternativeName>
</protein>
<dbReference type="Proteomes" id="UP001281761">
    <property type="component" value="Unassembled WGS sequence"/>
</dbReference>
<accession>A0ABQ9Y9P6</accession>
<evidence type="ECO:0000256" key="5">
    <source>
        <dbReference type="ARBA" id="ARBA00022892"/>
    </source>
</evidence>
<feature type="domain" description="Coatomer beta subunit C-terminal" evidence="13">
    <location>
        <begin position="800"/>
        <end position="855"/>
    </location>
</feature>
<gene>
    <name evidence="15" type="ORF">BLNAU_4700</name>
</gene>
<keyword evidence="7 10" id="KW-0333">Golgi apparatus</keyword>
<proteinExistence type="predicted"/>
<feature type="domain" description="Clathrin/coatomer adaptor adaptin-like N-terminal" evidence="12">
    <location>
        <begin position="27"/>
        <end position="491"/>
    </location>
</feature>
<keyword evidence="4" id="KW-0677">Repeat</keyword>
<feature type="region of interest" description="Disordered" evidence="11">
    <location>
        <begin position="515"/>
        <end position="553"/>
    </location>
</feature>
<feature type="domain" description="Coatomer beta subunit appendage platform" evidence="14">
    <location>
        <begin position="941"/>
        <end position="1042"/>
    </location>
</feature>
<dbReference type="InterPro" id="IPR016460">
    <property type="entry name" value="COPB1"/>
</dbReference>
<keyword evidence="2 10" id="KW-0813">Transport</keyword>
<keyword evidence="6 10" id="KW-0653">Protein transport</keyword>
<reference evidence="15 16" key="1">
    <citation type="journal article" date="2022" name="bioRxiv">
        <title>Genomics of Preaxostyla Flagellates Illuminates Evolutionary Transitions and the Path Towards Mitochondrial Loss.</title>
        <authorList>
            <person name="Novak L.V.F."/>
            <person name="Treitli S.C."/>
            <person name="Pyrih J."/>
            <person name="Halakuc P."/>
            <person name="Pipaliya S.V."/>
            <person name="Vacek V."/>
            <person name="Brzon O."/>
            <person name="Soukal P."/>
            <person name="Eme L."/>
            <person name="Dacks J.B."/>
            <person name="Karnkowska A."/>
            <person name="Elias M."/>
            <person name="Hampl V."/>
        </authorList>
    </citation>
    <scope>NUCLEOTIDE SEQUENCE [LARGE SCALE GENOMIC DNA]</scope>
    <source>
        <strain evidence="15">NAU3</strain>
        <tissue evidence="15">Gut</tissue>
    </source>
</reference>
<sequence length="1056" mass="117196">MVDALISTVASFLDTSEKQTLQVESSETILRLLESKAPANKIQALKSLILLYNSEEKSTTQKMLMNIIRTCVNVNDNILKKYLLQYYEITGLGKEECDPQRRAMFLLVCNSFMKDLEGPNEYLCGATLHFLTTVTDQEILTQVLPCILKTAQHSHFYVRRYSVLCISKIHQHHPDMVPDAPELIAQVLQTDSDPIVIRNCLQMLFETSPEHVLEYLEDKEEAVAQWPPSLQLTLLELIKKRCKTKAQEKSYWLRFVHAMMSSARLSVKFECARTLLTLSVRKKDIETVISCYNTLLSSVTENCVKLAIYDALIALKKKYAEHLSAHLPLSTLFLSDTQSTQLQKKRLNLILSLLTPTNANELLPLLIKEARKLLAEAKHAKGNQDSQETIADNAECRLLTLETLRRITILIPPHTTSICATLVQYADDPSEECSRSAMQMLRELTSKSVHSKGDIITDVILPYLPQCTTPSSMLTLLWIVGEFSESTLVIEAALAQLYEMLAPLPLTSQPIASTSDQYSFSGSTPSQNPSYLGFGGTPSVRGEGMTNAPSLSAASGPRIMEDGGYAPVHVVNGQVDSTGEADNDMKGIRRCIVNGDQQIGVVLSETITKLVLRMDEKAKAEKGADAEDERQYDLMVSGLSILLAVLSFFSTNAKNNKAEGIFVSNKTESSGPHIDESLTERINECINAVMSTQTDTTTTHPFLLRTTPFADQLVSAPVVTKTTITAIESVRIIEQQERTLSSNRKKQGDPLSLFTDSKTIPVPPINVRGGLDRKIAIRAIEKDVETDDRDDEDEIDLYEQSRGERGVEQLSGLSDQVYVEAVVTARHVRVNVDLICINRTGLLIPEMTIEFLPLSGTESNSSNNVSISFSLPPNPTPVTHSLTFTPPSTGDIGGVQGYVSYRLSKSRRDMIGEERFMTLFPLSFSSLCSAVPVVDPPSIDDIRRVWNELPWEVRVNLKTKSVKNLTQLLYAVAEATNMQLLPYGRPMKRKGGKGKGASRFVSALFYSRTRLGRDVIMHISAEEKAEGGEGIVGWVRIRASDKTTPQLGKEKINAIQ</sequence>
<keyword evidence="8 10" id="KW-0472">Membrane</keyword>
<dbReference type="InterPro" id="IPR029446">
    <property type="entry name" value="COPB1_appendage_platform_dom"/>
</dbReference>
<evidence type="ECO:0000256" key="10">
    <source>
        <dbReference type="PIRNR" id="PIRNR005727"/>
    </source>
</evidence>
<evidence type="ECO:0000256" key="2">
    <source>
        <dbReference type="ARBA" id="ARBA00022448"/>
    </source>
</evidence>
<dbReference type="InterPro" id="IPR016024">
    <property type="entry name" value="ARM-type_fold"/>
</dbReference>
<name>A0ABQ9Y9P6_9EUKA</name>
<evidence type="ECO:0000256" key="7">
    <source>
        <dbReference type="ARBA" id="ARBA00023034"/>
    </source>
</evidence>
<dbReference type="SUPFAM" id="SSF48371">
    <property type="entry name" value="ARM repeat"/>
    <property type="match status" value="1"/>
</dbReference>
<comment type="subunit">
    <text evidence="10">Oligomeric complex that consists of at least the alpha, beta, beta', gamma, delta, epsilon and zeta subunits.</text>
</comment>
<evidence type="ECO:0000256" key="3">
    <source>
        <dbReference type="ARBA" id="ARBA00022490"/>
    </source>
</evidence>
<keyword evidence="9 10" id="KW-0968">Cytoplasmic vesicle</keyword>
<evidence type="ECO:0000256" key="11">
    <source>
        <dbReference type="SAM" id="MobiDB-lite"/>
    </source>
</evidence>
<dbReference type="InterPro" id="IPR002553">
    <property type="entry name" value="Clathrin/coatomer_adapt-like_N"/>
</dbReference>
<dbReference type="EMBL" id="JARBJD010000023">
    <property type="protein sequence ID" value="KAK2960483.1"/>
    <property type="molecule type" value="Genomic_DNA"/>
</dbReference>
<dbReference type="InterPro" id="IPR011710">
    <property type="entry name" value="Coatomer_bsu_C"/>
</dbReference>
<dbReference type="Pfam" id="PF14806">
    <property type="entry name" value="Coatomer_b_Cpla"/>
    <property type="match status" value="1"/>
</dbReference>
<evidence type="ECO:0000256" key="4">
    <source>
        <dbReference type="ARBA" id="ARBA00022737"/>
    </source>
</evidence>
<evidence type="ECO:0000259" key="13">
    <source>
        <dbReference type="Pfam" id="PF07718"/>
    </source>
</evidence>
<comment type="caution">
    <text evidence="15">The sequence shown here is derived from an EMBL/GenBank/DDBJ whole genome shotgun (WGS) entry which is preliminary data.</text>
</comment>
<comment type="function">
    <text evidence="10">The coatomer is a cytosolic protein complex that binds to dilysine motifs and reversibly associates with Golgi non-clathrin-coated vesicles, which further mediate biosynthetic protein transport from the ER, via the Golgi up to the trans Golgi network. Coatomer complex is required for budding from Golgi membranes, and is essential for the retrograde Golgi-to-ER transport of dilysine-tagged proteins.</text>
</comment>
<keyword evidence="5 10" id="KW-0931">ER-Golgi transport</keyword>
<evidence type="ECO:0000259" key="12">
    <source>
        <dbReference type="Pfam" id="PF01602"/>
    </source>
</evidence>